<name>A0ABV3LRT6_9ACTN</name>
<dbReference type="PROSITE" id="PS50995">
    <property type="entry name" value="HTH_MARR_2"/>
    <property type="match status" value="1"/>
</dbReference>
<protein>
    <submittedName>
        <fullName evidence="2">MarR family transcriptional regulator</fullName>
    </submittedName>
</protein>
<dbReference type="Pfam" id="PF12802">
    <property type="entry name" value="MarR_2"/>
    <property type="match status" value="1"/>
</dbReference>
<proteinExistence type="predicted"/>
<evidence type="ECO:0000313" key="2">
    <source>
        <dbReference type="EMBL" id="MEW2362180.1"/>
    </source>
</evidence>
<dbReference type="InterPro" id="IPR036390">
    <property type="entry name" value="WH_DNA-bd_sf"/>
</dbReference>
<reference evidence="2 3" key="1">
    <citation type="submission" date="2024-06" db="EMBL/GenBank/DDBJ databases">
        <title>The Natural Products Discovery Center: Release of the First 8490 Sequenced Strains for Exploring Actinobacteria Biosynthetic Diversity.</title>
        <authorList>
            <person name="Kalkreuter E."/>
            <person name="Kautsar S.A."/>
            <person name="Yang D."/>
            <person name="Bader C.D."/>
            <person name="Teijaro C.N."/>
            <person name="Fluegel L."/>
            <person name="Davis C.M."/>
            <person name="Simpson J.R."/>
            <person name="Lauterbach L."/>
            <person name="Steele A.D."/>
            <person name="Gui C."/>
            <person name="Meng S."/>
            <person name="Li G."/>
            <person name="Viehrig K."/>
            <person name="Ye F."/>
            <person name="Su P."/>
            <person name="Kiefer A.F."/>
            <person name="Nichols A."/>
            <person name="Cepeda A.J."/>
            <person name="Yan W."/>
            <person name="Fan B."/>
            <person name="Jiang Y."/>
            <person name="Adhikari A."/>
            <person name="Zheng C.-J."/>
            <person name="Schuster L."/>
            <person name="Cowan T.M."/>
            <person name="Smanski M.J."/>
            <person name="Chevrette M.G."/>
            <person name="De Carvalho L.P.S."/>
            <person name="Shen B."/>
        </authorList>
    </citation>
    <scope>NUCLEOTIDE SEQUENCE [LARGE SCALE GENOMIC DNA]</scope>
    <source>
        <strain evidence="2 3">NPDC047833</strain>
    </source>
</reference>
<dbReference type="Proteomes" id="UP001553843">
    <property type="component" value="Unassembled WGS sequence"/>
</dbReference>
<evidence type="ECO:0000259" key="1">
    <source>
        <dbReference type="PROSITE" id="PS50995"/>
    </source>
</evidence>
<dbReference type="EMBL" id="JBEYRS010000003">
    <property type="protein sequence ID" value="MEW2362180.1"/>
    <property type="molecule type" value="Genomic_DNA"/>
</dbReference>
<dbReference type="PRINTS" id="PR00598">
    <property type="entry name" value="HTHMARR"/>
</dbReference>
<evidence type="ECO:0000313" key="3">
    <source>
        <dbReference type="Proteomes" id="UP001553843"/>
    </source>
</evidence>
<gene>
    <name evidence="2" type="ORF">AB0887_09485</name>
</gene>
<dbReference type="InterPro" id="IPR039422">
    <property type="entry name" value="MarR/SlyA-like"/>
</dbReference>
<dbReference type="SUPFAM" id="SSF46785">
    <property type="entry name" value="Winged helix' DNA-binding domain"/>
    <property type="match status" value="1"/>
</dbReference>
<dbReference type="InterPro" id="IPR036388">
    <property type="entry name" value="WH-like_DNA-bd_sf"/>
</dbReference>
<accession>A0ABV3LRT6</accession>
<comment type="caution">
    <text evidence="2">The sequence shown here is derived from an EMBL/GenBank/DDBJ whole genome shotgun (WGS) entry which is preliminary data.</text>
</comment>
<organism evidence="2 3">
    <name type="scientific">Streptomyces huasconensis</name>
    <dbReference type="NCBI Taxonomy" id="1854574"/>
    <lineage>
        <taxon>Bacteria</taxon>
        <taxon>Bacillati</taxon>
        <taxon>Actinomycetota</taxon>
        <taxon>Actinomycetes</taxon>
        <taxon>Kitasatosporales</taxon>
        <taxon>Streptomycetaceae</taxon>
        <taxon>Streptomyces</taxon>
    </lineage>
</organism>
<keyword evidence="3" id="KW-1185">Reference proteome</keyword>
<sequence>MTSRKTTAGPVAEGSVDEGAPWMRGLHADAGYLLYRLGLRSGQLFNAALERSGLRLRHYALLRYLATVEGAAQRELSRQLGYDPSAIVGLVDDLERLGFVERRPAPGDRRRRIVALAPAGRDFLRDSDEVARGVTAELLAPLDPQERDTLHTLLRQMAHPDGE</sequence>
<dbReference type="InterPro" id="IPR000835">
    <property type="entry name" value="HTH_MarR-typ"/>
</dbReference>
<dbReference type="SMART" id="SM00347">
    <property type="entry name" value="HTH_MARR"/>
    <property type="match status" value="1"/>
</dbReference>
<dbReference type="Gene3D" id="1.10.10.10">
    <property type="entry name" value="Winged helix-like DNA-binding domain superfamily/Winged helix DNA-binding domain"/>
    <property type="match status" value="1"/>
</dbReference>
<dbReference type="PANTHER" id="PTHR33164:SF99">
    <property type="entry name" value="MARR FAMILY REGULATORY PROTEIN"/>
    <property type="match status" value="1"/>
</dbReference>
<dbReference type="PANTHER" id="PTHR33164">
    <property type="entry name" value="TRANSCRIPTIONAL REGULATOR, MARR FAMILY"/>
    <property type="match status" value="1"/>
</dbReference>
<feature type="domain" description="HTH marR-type" evidence="1">
    <location>
        <begin position="27"/>
        <end position="159"/>
    </location>
</feature>